<dbReference type="PROSITE" id="PS51064">
    <property type="entry name" value="IRS_PTB"/>
    <property type="match status" value="1"/>
</dbReference>
<dbReference type="Proteomes" id="UP000085678">
    <property type="component" value="Unplaced"/>
</dbReference>
<dbReference type="SMART" id="SM01244">
    <property type="entry name" value="IRS"/>
    <property type="match status" value="1"/>
</dbReference>
<dbReference type="InterPro" id="IPR011993">
    <property type="entry name" value="PH-like_dom_sf"/>
</dbReference>
<accession>A0A1S3HG56</accession>
<reference evidence="5" key="1">
    <citation type="submission" date="2025-08" db="UniProtKB">
        <authorList>
            <consortium name="RefSeq"/>
        </authorList>
    </citation>
    <scope>IDENTIFICATION</scope>
    <source>
        <tissue evidence="5">Gonads</tissue>
    </source>
</reference>
<name>A0A1S3HG56_LINAN</name>
<dbReference type="AlphaFoldDB" id="A0A1S3HG56"/>
<dbReference type="GeneID" id="106155014"/>
<evidence type="ECO:0000313" key="5">
    <source>
        <dbReference type="RefSeq" id="XP_013385063.1"/>
    </source>
</evidence>
<dbReference type="InterPro" id="IPR002404">
    <property type="entry name" value="IRS_PTB"/>
</dbReference>
<evidence type="ECO:0000259" key="2">
    <source>
        <dbReference type="PROSITE" id="PS50003"/>
    </source>
</evidence>
<proteinExistence type="predicted"/>
<keyword evidence="4" id="KW-1185">Reference proteome</keyword>
<gene>
    <name evidence="5" type="primary">LOC106155014</name>
</gene>
<evidence type="ECO:0000313" key="4">
    <source>
        <dbReference type="Proteomes" id="UP000085678"/>
    </source>
</evidence>
<protein>
    <submittedName>
        <fullName evidence="5">Protein Dok-7-like</fullName>
    </submittedName>
</protein>
<dbReference type="KEGG" id="lak:106155014"/>
<evidence type="ECO:0000259" key="3">
    <source>
        <dbReference type="PROSITE" id="PS51064"/>
    </source>
</evidence>
<dbReference type="InterPro" id="IPR037746">
    <property type="entry name" value="Dok-7"/>
</dbReference>
<feature type="non-terminal residue" evidence="5">
    <location>
        <position position="419"/>
    </location>
</feature>
<dbReference type="PROSITE" id="PS50003">
    <property type="entry name" value="PH_DOMAIN"/>
    <property type="match status" value="1"/>
</dbReference>
<dbReference type="GO" id="GO:0019901">
    <property type="term" value="F:protein kinase binding"/>
    <property type="evidence" value="ECO:0007669"/>
    <property type="project" value="InterPro"/>
</dbReference>
<feature type="domain" description="IRS-type PTB" evidence="3">
    <location>
        <begin position="111"/>
        <end position="215"/>
    </location>
</feature>
<dbReference type="OrthoDB" id="6537982at2759"/>
<organism evidence="4 5">
    <name type="scientific">Lingula anatina</name>
    <name type="common">Brachiopod</name>
    <name type="synonym">Lingula unguis</name>
    <dbReference type="NCBI Taxonomy" id="7574"/>
    <lineage>
        <taxon>Eukaryota</taxon>
        <taxon>Metazoa</taxon>
        <taxon>Spiralia</taxon>
        <taxon>Lophotrochozoa</taxon>
        <taxon>Brachiopoda</taxon>
        <taxon>Linguliformea</taxon>
        <taxon>Lingulata</taxon>
        <taxon>Lingulida</taxon>
        <taxon>Linguloidea</taxon>
        <taxon>Lingulidae</taxon>
        <taxon>Lingula</taxon>
    </lineage>
</organism>
<feature type="domain" description="PH" evidence="2">
    <location>
        <begin position="5"/>
        <end position="110"/>
    </location>
</feature>
<dbReference type="Pfam" id="PF00169">
    <property type="entry name" value="PH"/>
    <property type="match status" value="1"/>
</dbReference>
<dbReference type="Gene3D" id="2.30.29.30">
    <property type="entry name" value="Pleckstrin-homology domain (PH domain)/Phosphotyrosine-binding domain (PTB)"/>
    <property type="match status" value="2"/>
</dbReference>
<feature type="region of interest" description="Disordered" evidence="1">
    <location>
        <begin position="289"/>
        <end position="340"/>
    </location>
</feature>
<feature type="compositionally biased region" description="Polar residues" evidence="1">
    <location>
        <begin position="308"/>
        <end position="324"/>
    </location>
</feature>
<dbReference type="PANTHER" id="PTHR21636">
    <property type="entry name" value="PROTEIN DOK-7"/>
    <property type="match status" value="1"/>
</dbReference>
<dbReference type="SUPFAM" id="SSF50729">
    <property type="entry name" value="PH domain-like"/>
    <property type="match status" value="2"/>
</dbReference>
<dbReference type="RefSeq" id="XP_013385063.1">
    <property type="nucleotide sequence ID" value="XM_013529609.1"/>
</dbReference>
<dbReference type="GO" id="GO:0007528">
    <property type="term" value="P:neuromuscular junction development"/>
    <property type="evidence" value="ECO:0007669"/>
    <property type="project" value="TreeGrafter"/>
</dbReference>
<dbReference type="Pfam" id="PF02174">
    <property type="entry name" value="IRS"/>
    <property type="match status" value="1"/>
</dbReference>
<dbReference type="STRING" id="7574.A0A1S3HG56"/>
<evidence type="ECO:0000256" key="1">
    <source>
        <dbReference type="SAM" id="MobiDB-lite"/>
    </source>
</evidence>
<dbReference type="InParanoid" id="A0A1S3HG56"/>
<sequence length="419" mass="46583">MADSNVIEEGPVRFRDGKKWKQRWCVLKKLSPVADRLHISLYKDSNDRYKSGQEKATHSLEDFLGTETGLCIEREQHTMSVICQSQVLTFAFNNEETVIQWENKIKTHLGQGKNFLTQLVKAPPGSKLSIGCPYTIHIQGQKLCVTSGSPPKLYQTWQLSDIRRFGTVEDKFVFEGGSRCGKGAGIHAFSSDSASEITQILNAASYGQLQAAKRKTTLLRSRLSLPAMFQAYRSSNTQATSPHAKNFENTQVNADLNFRSHHQLHSRQLSLHQIDEKQCLVSIENLGRRGQGRQTADNAGFDSDQEQSHGGRTLQRTLSSTLPRSQRLAGRQSSSPDGQFDQSYLNVDLFGAGPTKNCWGATGGATSDMSTRRTGNNKTSIHLLDDIFTNLPHPKVPMSKSNEDPVFATVQFSNFMPSS</sequence>
<dbReference type="InterPro" id="IPR001849">
    <property type="entry name" value="PH_domain"/>
</dbReference>
<dbReference type="SMART" id="SM00233">
    <property type="entry name" value="PH"/>
    <property type="match status" value="1"/>
</dbReference>
<feature type="compositionally biased region" description="Polar residues" evidence="1">
    <location>
        <begin position="331"/>
        <end position="340"/>
    </location>
</feature>
<dbReference type="PANTHER" id="PTHR21636:SF2">
    <property type="entry name" value="PROTEIN DOK-7"/>
    <property type="match status" value="1"/>
</dbReference>